<dbReference type="Gramene" id="PHT66439">
    <property type="protein sequence ID" value="PHT66439"/>
    <property type="gene ID" value="T459_30864"/>
</dbReference>
<evidence type="ECO:0000259" key="1">
    <source>
        <dbReference type="Pfam" id="PF24758"/>
    </source>
</evidence>
<protein>
    <recommendedName>
        <fullName evidence="1">F-box/LRR-repeat protein 15/At3g58940/PEG3-like LRR domain-containing protein</fullName>
    </recommendedName>
</protein>
<gene>
    <name evidence="2" type="ORF">T459_30864</name>
</gene>
<dbReference type="AlphaFoldDB" id="A0A2G2Y9S6"/>
<dbReference type="InterPro" id="IPR032675">
    <property type="entry name" value="LRR_dom_sf"/>
</dbReference>
<evidence type="ECO:0000313" key="3">
    <source>
        <dbReference type="Proteomes" id="UP000222542"/>
    </source>
</evidence>
<reference evidence="2 3" key="1">
    <citation type="journal article" date="2014" name="Nat. Genet.">
        <title>Genome sequence of the hot pepper provides insights into the evolution of pungency in Capsicum species.</title>
        <authorList>
            <person name="Kim S."/>
            <person name="Park M."/>
            <person name="Yeom S.I."/>
            <person name="Kim Y.M."/>
            <person name="Lee J.M."/>
            <person name="Lee H.A."/>
            <person name="Seo E."/>
            <person name="Choi J."/>
            <person name="Cheong K."/>
            <person name="Kim K.T."/>
            <person name="Jung K."/>
            <person name="Lee G.W."/>
            <person name="Oh S.K."/>
            <person name="Bae C."/>
            <person name="Kim S.B."/>
            <person name="Lee H.Y."/>
            <person name="Kim S.Y."/>
            <person name="Kim M.S."/>
            <person name="Kang B.C."/>
            <person name="Jo Y.D."/>
            <person name="Yang H.B."/>
            <person name="Jeong H.J."/>
            <person name="Kang W.H."/>
            <person name="Kwon J.K."/>
            <person name="Shin C."/>
            <person name="Lim J.Y."/>
            <person name="Park J.H."/>
            <person name="Huh J.H."/>
            <person name="Kim J.S."/>
            <person name="Kim B.D."/>
            <person name="Cohen O."/>
            <person name="Paran I."/>
            <person name="Suh M.C."/>
            <person name="Lee S.B."/>
            <person name="Kim Y.K."/>
            <person name="Shin Y."/>
            <person name="Noh S.J."/>
            <person name="Park J."/>
            <person name="Seo Y.S."/>
            <person name="Kwon S.Y."/>
            <person name="Kim H.A."/>
            <person name="Park J.M."/>
            <person name="Kim H.J."/>
            <person name="Choi S.B."/>
            <person name="Bosland P.W."/>
            <person name="Reeves G."/>
            <person name="Jo S.H."/>
            <person name="Lee B.W."/>
            <person name="Cho H.T."/>
            <person name="Choi H.S."/>
            <person name="Lee M.S."/>
            <person name="Yu Y."/>
            <person name="Do Choi Y."/>
            <person name="Park B.S."/>
            <person name="van Deynze A."/>
            <person name="Ashrafi H."/>
            <person name="Hill T."/>
            <person name="Kim W.T."/>
            <person name="Pai H.S."/>
            <person name="Ahn H.K."/>
            <person name="Yeam I."/>
            <person name="Giovannoni J.J."/>
            <person name="Rose J.K."/>
            <person name="Sorensen I."/>
            <person name="Lee S.J."/>
            <person name="Kim R.W."/>
            <person name="Choi I.Y."/>
            <person name="Choi B.S."/>
            <person name="Lim J.S."/>
            <person name="Lee Y.H."/>
            <person name="Choi D."/>
        </authorList>
    </citation>
    <scope>NUCLEOTIDE SEQUENCE [LARGE SCALE GENOMIC DNA]</scope>
    <source>
        <strain evidence="3">cv. CM334</strain>
    </source>
</reference>
<keyword evidence="3" id="KW-1185">Reference proteome</keyword>
<organism evidence="2 3">
    <name type="scientific">Capsicum annuum</name>
    <name type="common">Capsicum pepper</name>
    <dbReference type="NCBI Taxonomy" id="4072"/>
    <lineage>
        <taxon>Eukaryota</taxon>
        <taxon>Viridiplantae</taxon>
        <taxon>Streptophyta</taxon>
        <taxon>Embryophyta</taxon>
        <taxon>Tracheophyta</taxon>
        <taxon>Spermatophyta</taxon>
        <taxon>Magnoliopsida</taxon>
        <taxon>eudicotyledons</taxon>
        <taxon>Gunneridae</taxon>
        <taxon>Pentapetalae</taxon>
        <taxon>asterids</taxon>
        <taxon>lamiids</taxon>
        <taxon>Solanales</taxon>
        <taxon>Solanaceae</taxon>
        <taxon>Solanoideae</taxon>
        <taxon>Capsiceae</taxon>
        <taxon>Capsicum</taxon>
    </lineage>
</organism>
<dbReference type="InterPro" id="IPR055411">
    <property type="entry name" value="LRR_FXL15/At3g58940/PEG3-like"/>
</dbReference>
<accession>A0A2G2Y9S6</accession>
<reference evidence="2 3" key="2">
    <citation type="journal article" date="2017" name="Genome Biol.">
        <title>New reference genome sequences of hot pepper reveal the massive evolution of plant disease-resistance genes by retroduplication.</title>
        <authorList>
            <person name="Kim S."/>
            <person name="Park J."/>
            <person name="Yeom S.I."/>
            <person name="Kim Y.M."/>
            <person name="Seo E."/>
            <person name="Kim K.T."/>
            <person name="Kim M.S."/>
            <person name="Lee J.M."/>
            <person name="Cheong K."/>
            <person name="Shin H.S."/>
            <person name="Kim S.B."/>
            <person name="Han K."/>
            <person name="Lee J."/>
            <person name="Park M."/>
            <person name="Lee H.A."/>
            <person name="Lee H.Y."/>
            <person name="Lee Y."/>
            <person name="Oh S."/>
            <person name="Lee J.H."/>
            <person name="Choi E."/>
            <person name="Choi E."/>
            <person name="Lee S.E."/>
            <person name="Jeon J."/>
            <person name="Kim H."/>
            <person name="Choi G."/>
            <person name="Song H."/>
            <person name="Lee J."/>
            <person name="Lee S.C."/>
            <person name="Kwon J.K."/>
            <person name="Lee H.Y."/>
            <person name="Koo N."/>
            <person name="Hong Y."/>
            <person name="Kim R.W."/>
            <person name="Kang W.H."/>
            <person name="Huh J.H."/>
            <person name="Kang B.C."/>
            <person name="Yang T.J."/>
            <person name="Lee Y.H."/>
            <person name="Bennetzen J.L."/>
            <person name="Choi D."/>
        </authorList>
    </citation>
    <scope>NUCLEOTIDE SEQUENCE [LARGE SCALE GENOMIC DNA]</scope>
    <source>
        <strain evidence="3">cv. CM334</strain>
    </source>
</reference>
<proteinExistence type="predicted"/>
<dbReference type="Proteomes" id="UP000222542">
    <property type="component" value="Unassembled WGS sequence"/>
</dbReference>
<comment type="caution">
    <text evidence="2">The sequence shown here is derived from an EMBL/GenBank/DDBJ whole genome shotgun (WGS) entry which is preliminary data.</text>
</comment>
<evidence type="ECO:0000313" key="2">
    <source>
        <dbReference type="EMBL" id="PHT66439.1"/>
    </source>
</evidence>
<dbReference type="Pfam" id="PF24758">
    <property type="entry name" value="LRR_At5g56370"/>
    <property type="match status" value="1"/>
</dbReference>
<feature type="domain" description="F-box/LRR-repeat protein 15/At3g58940/PEG3-like LRR" evidence="1">
    <location>
        <begin position="12"/>
        <end position="124"/>
    </location>
</feature>
<dbReference type="Gene3D" id="3.80.10.10">
    <property type="entry name" value="Ribonuclease Inhibitor"/>
    <property type="match status" value="1"/>
</dbReference>
<name>A0A2G2Y9S6_CAPAN</name>
<sequence>MFHYLGGVPNCHSLRKLSLRCVSLDENVLQTLFNSCSLIVSFILKLCKGLEKIEVLNLQKIKSISIKAFGNQRVKIKAPTLEHLSKFLKVLKICYCEGIRDIDSSNLVSLKYTGFQIPELKMASESSKLKHSKFILNIPSDLNAT</sequence>
<dbReference type="EMBL" id="AYRZ02000012">
    <property type="protein sequence ID" value="PHT66439.1"/>
    <property type="molecule type" value="Genomic_DNA"/>
</dbReference>
<dbReference type="SUPFAM" id="SSF52047">
    <property type="entry name" value="RNI-like"/>
    <property type="match status" value="1"/>
</dbReference>